<dbReference type="Proteomes" id="UP000199371">
    <property type="component" value="Unassembled WGS sequence"/>
</dbReference>
<accession>A0A1H6M9G3</accession>
<dbReference type="Gene3D" id="3.90.1150.50">
    <property type="entry name" value="Transcription-repair-coupling factor, D7 domain"/>
    <property type="match status" value="1"/>
</dbReference>
<dbReference type="HAMAP" id="MF_00969">
    <property type="entry name" value="TRCF"/>
    <property type="match status" value="1"/>
</dbReference>
<dbReference type="InterPro" id="IPR001650">
    <property type="entry name" value="Helicase_C-like"/>
</dbReference>
<evidence type="ECO:0000256" key="1">
    <source>
        <dbReference type="ARBA" id="ARBA00004496"/>
    </source>
</evidence>
<dbReference type="SMART" id="SM00982">
    <property type="entry name" value="TRCF"/>
    <property type="match status" value="1"/>
</dbReference>
<comment type="subcellular location">
    <subcellularLocation>
        <location evidence="1 13">Cytoplasm</location>
    </subcellularLocation>
</comment>
<dbReference type="InterPro" id="IPR004576">
    <property type="entry name" value="Mfd"/>
</dbReference>
<dbReference type="Gene3D" id="2.40.10.170">
    <property type="match status" value="1"/>
</dbReference>
<comment type="similarity">
    <text evidence="10 13">In the N-terminal section; belongs to the UvrB family.</text>
</comment>
<feature type="domain" description="Helicase ATP-binding" evidence="14">
    <location>
        <begin position="624"/>
        <end position="785"/>
    </location>
</feature>
<dbReference type="SMART" id="SM00490">
    <property type="entry name" value="HELICc"/>
    <property type="match status" value="1"/>
</dbReference>
<comment type="similarity">
    <text evidence="11 13">In the C-terminal section; belongs to the helicase family. RecG subfamily.</text>
</comment>
<organism evidence="16 17">
    <name type="scientific">Rheinheimera pacifica</name>
    <dbReference type="NCBI Taxonomy" id="173990"/>
    <lineage>
        <taxon>Bacteria</taxon>
        <taxon>Pseudomonadati</taxon>
        <taxon>Pseudomonadota</taxon>
        <taxon>Gammaproteobacteria</taxon>
        <taxon>Chromatiales</taxon>
        <taxon>Chromatiaceae</taxon>
        <taxon>Rheinheimera</taxon>
    </lineage>
</organism>
<dbReference type="GO" id="GO:0006355">
    <property type="term" value="P:regulation of DNA-templated transcription"/>
    <property type="evidence" value="ECO:0007669"/>
    <property type="project" value="UniProtKB-UniRule"/>
</dbReference>
<proteinExistence type="inferred from homology"/>
<dbReference type="Gene3D" id="3.40.50.11180">
    <property type="match status" value="1"/>
</dbReference>
<dbReference type="Pfam" id="PF00271">
    <property type="entry name" value="Helicase_C"/>
    <property type="match status" value="1"/>
</dbReference>
<dbReference type="NCBIfam" id="TIGR00580">
    <property type="entry name" value="mfd"/>
    <property type="match status" value="1"/>
</dbReference>
<name>A0A1H6M9G3_9GAMM</name>
<dbReference type="PROSITE" id="PS51192">
    <property type="entry name" value="HELICASE_ATP_BIND_1"/>
    <property type="match status" value="1"/>
</dbReference>
<dbReference type="Pfam" id="PF21132">
    <property type="entry name" value="MFD_D3"/>
    <property type="match status" value="1"/>
</dbReference>
<dbReference type="GO" id="GO:0003678">
    <property type="term" value="F:DNA helicase activity"/>
    <property type="evidence" value="ECO:0007669"/>
    <property type="project" value="TreeGrafter"/>
</dbReference>
<keyword evidence="3 13" id="KW-0547">Nucleotide-binding</keyword>
<evidence type="ECO:0000259" key="15">
    <source>
        <dbReference type="PROSITE" id="PS51194"/>
    </source>
</evidence>
<evidence type="ECO:0000256" key="10">
    <source>
        <dbReference type="ARBA" id="ARBA00061104"/>
    </source>
</evidence>
<keyword evidence="8 13" id="KW-0238">DNA-binding</keyword>
<dbReference type="InterPro" id="IPR014001">
    <property type="entry name" value="Helicase_ATP-bd"/>
</dbReference>
<dbReference type="PANTHER" id="PTHR47964">
    <property type="entry name" value="ATP-DEPENDENT DNA HELICASE HOMOLOG RECG, CHLOROPLASTIC"/>
    <property type="match status" value="1"/>
</dbReference>
<dbReference type="PROSITE" id="PS51194">
    <property type="entry name" value="HELICASE_CTER"/>
    <property type="match status" value="1"/>
</dbReference>
<dbReference type="AlphaFoldDB" id="A0A1H6M9G3"/>
<evidence type="ECO:0000256" key="4">
    <source>
        <dbReference type="ARBA" id="ARBA00022763"/>
    </source>
</evidence>
<dbReference type="InterPro" id="IPR003711">
    <property type="entry name" value="CarD-like/TRCF_RID"/>
</dbReference>
<reference evidence="17" key="1">
    <citation type="submission" date="2016-10" db="EMBL/GenBank/DDBJ databases">
        <authorList>
            <person name="Varghese N."/>
            <person name="Submissions S."/>
        </authorList>
    </citation>
    <scope>NUCLEOTIDE SEQUENCE [LARGE SCALE GENOMIC DNA]</scope>
    <source>
        <strain evidence="17">DSM 17616</strain>
    </source>
</reference>
<evidence type="ECO:0000256" key="6">
    <source>
        <dbReference type="ARBA" id="ARBA00022806"/>
    </source>
</evidence>
<evidence type="ECO:0000256" key="9">
    <source>
        <dbReference type="ARBA" id="ARBA00023204"/>
    </source>
</evidence>
<keyword evidence="7 13" id="KW-0067">ATP-binding</keyword>
<keyword evidence="4 13" id="KW-0227">DNA damage</keyword>
<dbReference type="SMART" id="SM01058">
    <property type="entry name" value="CarD_TRCF"/>
    <property type="match status" value="1"/>
</dbReference>
<dbReference type="SUPFAM" id="SSF141259">
    <property type="entry name" value="CarD-like"/>
    <property type="match status" value="1"/>
</dbReference>
<dbReference type="Pfam" id="PF02559">
    <property type="entry name" value="CarD_TRCF_RID"/>
    <property type="match status" value="1"/>
</dbReference>
<protein>
    <recommendedName>
        <fullName evidence="12 13">Transcription-repair-coupling factor</fullName>
        <shortName evidence="13">TRCF</shortName>
        <ecNumber evidence="13">3.6.4.-</ecNumber>
    </recommendedName>
</protein>
<dbReference type="NCBIfam" id="NF007966">
    <property type="entry name" value="PRK10689.1"/>
    <property type="match status" value="1"/>
</dbReference>
<keyword evidence="17" id="KW-1185">Reference proteome</keyword>
<dbReference type="OrthoDB" id="9804325at2"/>
<dbReference type="EC" id="3.6.4.-" evidence="13"/>
<dbReference type="Pfam" id="PF03461">
    <property type="entry name" value="TRCF"/>
    <property type="match status" value="1"/>
</dbReference>
<dbReference type="InterPro" id="IPR037235">
    <property type="entry name" value="TRCF-like_C_D7"/>
</dbReference>
<dbReference type="Gene3D" id="3.40.50.11140">
    <property type="match status" value="1"/>
</dbReference>
<dbReference type="Gene3D" id="3.30.2060.10">
    <property type="entry name" value="Penicillin-binding protein 1b domain"/>
    <property type="match status" value="1"/>
</dbReference>
<gene>
    <name evidence="13" type="primary">mfd</name>
    <name evidence="16" type="ORF">SAMN05660691_02339</name>
</gene>
<evidence type="ECO:0000313" key="17">
    <source>
        <dbReference type="Proteomes" id="UP000199371"/>
    </source>
</evidence>
<dbReference type="Pfam" id="PF17757">
    <property type="entry name" value="UvrB_inter"/>
    <property type="match status" value="1"/>
</dbReference>
<keyword evidence="5 13" id="KW-0378">Hydrolase</keyword>
<evidence type="ECO:0000256" key="11">
    <source>
        <dbReference type="ARBA" id="ARBA00061399"/>
    </source>
</evidence>
<dbReference type="STRING" id="173990.SAMN05660691_02339"/>
<dbReference type="GO" id="GO:0016787">
    <property type="term" value="F:hydrolase activity"/>
    <property type="evidence" value="ECO:0007669"/>
    <property type="project" value="UniProtKB-KW"/>
</dbReference>
<dbReference type="GO" id="GO:0005524">
    <property type="term" value="F:ATP binding"/>
    <property type="evidence" value="ECO:0007669"/>
    <property type="project" value="UniProtKB-UniRule"/>
</dbReference>
<keyword evidence="2 13" id="KW-0963">Cytoplasm</keyword>
<dbReference type="InterPro" id="IPR027417">
    <property type="entry name" value="P-loop_NTPase"/>
</dbReference>
<dbReference type="FunFam" id="3.40.50.300:FF:000300">
    <property type="entry name" value="Transcription-repair-coupling factor"/>
    <property type="match status" value="1"/>
</dbReference>
<dbReference type="GO" id="GO:0000716">
    <property type="term" value="P:transcription-coupled nucleotide-excision repair, DNA damage recognition"/>
    <property type="evidence" value="ECO:0007669"/>
    <property type="project" value="UniProtKB-UniRule"/>
</dbReference>
<comment type="function">
    <text evidence="13">Couples transcription and DNA repair by recognizing RNA polymerase (RNAP) stalled at DNA lesions. Mediates ATP-dependent release of RNAP and its truncated transcript from the DNA, and recruitment of nucleotide excision repair machinery to the damaged site.</text>
</comment>
<dbReference type="SUPFAM" id="SSF143517">
    <property type="entry name" value="TRCF domain-like"/>
    <property type="match status" value="1"/>
</dbReference>
<evidence type="ECO:0000256" key="5">
    <source>
        <dbReference type="ARBA" id="ARBA00022801"/>
    </source>
</evidence>
<keyword evidence="9 13" id="KW-0234">DNA repair</keyword>
<dbReference type="InterPro" id="IPR041471">
    <property type="entry name" value="UvrB_inter"/>
</dbReference>
<dbReference type="InterPro" id="IPR048635">
    <property type="entry name" value="MFD_D3"/>
</dbReference>
<dbReference type="RefSeq" id="WP_092793456.1">
    <property type="nucleotide sequence ID" value="NZ_FNXF01000008.1"/>
</dbReference>
<evidence type="ECO:0000256" key="13">
    <source>
        <dbReference type="HAMAP-Rule" id="MF_00969"/>
    </source>
</evidence>
<dbReference type="InterPro" id="IPR047112">
    <property type="entry name" value="RecG/Mfd"/>
</dbReference>
<dbReference type="FunFam" id="3.40.50.300:FF:000546">
    <property type="entry name" value="Transcription-repair-coupling factor"/>
    <property type="match status" value="1"/>
</dbReference>
<dbReference type="GO" id="GO:0005737">
    <property type="term" value="C:cytoplasm"/>
    <property type="evidence" value="ECO:0007669"/>
    <property type="project" value="UniProtKB-SubCell"/>
</dbReference>
<dbReference type="PANTHER" id="PTHR47964:SF1">
    <property type="entry name" value="ATP-DEPENDENT DNA HELICASE HOMOLOG RECG, CHLOROPLASTIC"/>
    <property type="match status" value="1"/>
</dbReference>
<dbReference type="CDD" id="cd18810">
    <property type="entry name" value="SF2_C_TRCF"/>
    <property type="match status" value="1"/>
</dbReference>
<evidence type="ECO:0000313" key="16">
    <source>
        <dbReference type="EMBL" id="SEH94685.1"/>
    </source>
</evidence>
<evidence type="ECO:0000256" key="3">
    <source>
        <dbReference type="ARBA" id="ARBA00022741"/>
    </source>
</evidence>
<evidence type="ECO:0000256" key="7">
    <source>
        <dbReference type="ARBA" id="ARBA00022840"/>
    </source>
</evidence>
<evidence type="ECO:0000259" key="14">
    <source>
        <dbReference type="PROSITE" id="PS51192"/>
    </source>
</evidence>
<dbReference type="GO" id="GO:0003684">
    <property type="term" value="F:damaged DNA binding"/>
    <property type="evidence" value="ECO:0007669"/>
    <property type="project" value="InterPro"/>
</dbReference>
<dbReference type="InterPro" id="IPR005118">
    <property type="entry name" value="TRCF_C"/>
</dbReference>
<dbReference type="Pfam" id="PF00270">
    <property type="entry name" value="DEAD"/>
    <property type="match status" value="1"/>
</dbReference>
<feature type="domain" description="Helicase C-terminal" evidence="15">
    <location>
        <begin position="806"/>
        <end position="960"/>
    </location>
</feature>
<dbReference type="InterPro" id="IPR036101">
    <property type="entry name" value="CarD-like/TRCF_RID_sf"/>
</dbReference>
<dbReference type="SUPFAM" id="SSF52540">
    <property type="entry name" value="P-loop containing nucleoside triphosphate hydrolases"/>
    <property type="match status" value="4"/>
</dbReference>
<dbReference type="InterPro" id="IPR011545">
    <property type="entry name" value="DEAD/DEAH_box_helicase_dom"/>
</dbReference>
<evidence type="ECO:0000256" key="12">
    <source>
        <dbReference type="ARBA" id="ARBA00070128"/>
    </source>
</evidence>
<dbReference type="CDD" id="cd17991">
    <property type="entry name" value="DEXHc_TRCF"/>
    <property type="match status" value="1"/>
</dbReference>
<evidence type="ECO:0000256" key="8">
    <source>
        <dbReference type="ARBA" id="ARBA00023125"/>
    </source>
</evidence>
<sequence>MDLITSLPQLKHAQDQLHWGNLQGAALPLALAQLITQQPALYLLIVPDTPTALKLEQELGVFYQQQDCPLLTLPDWETLPYDVFSPHQDIVSQRLKTLYQLPRLTHGLVIVPVSTLLLRICHRDYLEQNSFLIKKGQQADLAALKRQLAAVGYRSVEQVMEHGEFSARGSILDLYPMGANVPYRIDFFDNDVDGIRTFDPDNQRSLQAVEAIELLPAREFPTDQAAIERFRMAYRERFNARNEKESLYQQVSQGVLPAGIEYYLPLFTERTATLFDYLPANSRCLLLGDIEHSADKFWQELKRRFDDRAIDLLRPILPPAQLYLSTDQLFASLKNYGRIRLSIAPLPARAGSANAEAETLPDLSVNHQLKNPLQALQQFILQLKQQQGRLLFFVESEGRRESLLQLLHKAGVHVSQFDDLNAFSRSSDDLGIVVGALEQGVLLRRAKPLALVSENELFGQKISQRRRRKRSQQVSSDTVIRNLAELSIGQPVVHLQHGIGRYQGLQLLDAAGISAEFVTIEYAGSSKLYVPVTSLHLLSRYSGSDAEHAPLHKLGNDTWEKSRRKAAEKVRDVAAELLDVYAQRAAHKGYAFALDEQQYLSFADSFPFEETADQQDAIDAVLRDMQSPQPMDRLVCGDVGFGKTEVAMRGAFVAVNDGKQVAILVPTTLLAQQHFENFKDRFANWPVRVEVLSRFVSSKEQKAILADVENGKVDILIGTHKLLQDDIKLHDLGLLIVDEEHRFGVRQKEKIKALRANIDILTLTATPIPRTLNMSMSGMRDLSIIATPPARRLAVKTFVREYETGLIREAVMREILRGGQVYFLHNDVASIEKAAADLAELLPEALIGIAHGQMRERELEQIMSDFYHQRFNVLLCSTIIETGIDVPTANTIIINRADNFGLAQLHQLRGRVGRSHHQAYAYLLTPPPKRLTKDAEKRLEAIASLEDLGAGFALATHDLEIRGAGELLGDEQSGQIESVGFSLYMDMLEQAVNALKNGREPSLDAMLSQQTEIELRIPALLPDSYIPDVNLRLSCYKKLASARSTDELDEVQVELIDRFGLLPDAAKNLVALSEFKLQAEQLGIRRIEASNKGGVIEFSDRTAVSPGYIIELIQKQSRIFKLEGGQKLRFSINTDDSKARLSLIENMLSDFARHKVSK</sequence>
<dbReference type="Gene3D" id="3.40.50.300">
    <property type="entry name" value="P-loop containing nucleotide triphosphate hydrolases"/>
    <property type="match status" value="2"/>
</dbReference>
<dbReference type="EMBL" id="FNXF01000008">
    <property type="protein sequence ID" value="SEH94685.1"/>
    <property type="molecule type" value="Genomic_DNA"/>
</dbReference>
<dbReference type="SMART" id="SM00487">
    <property type="entry name" value="DEXDc"/>
    <property type="match status" value="1"/>
</dbReference>
<keyword evidence="6 16" id="KW-0347">Helicase</keyword>
<evidence type="ECO:0000256" key="2">
    <source>
        <dbReference type="ARBA" id="ARBA00022490"/>
    </source>
</evidence>